<reference evidence="1" key="1">
    <citation type="submission" date="2020-05" db="EMBL/GenBank/DDBJ databases">
        <authorList>
            <person name="Chiriac C."/>
            <person name="Salcher M."/>
            <person name="Ghai R."/>
            <person name="Kavagutti S V."/>
        </authorList>
    </citation>
    <scope>NUCLEOTIDE SEQUENCE</scope>
</reference>
<dbReference type="EMBL" id="CAFABF010000047">
    <property type="protein sequence ID" value="CAB4830151.1"/>
    <property type="molecule type" value="Genomic_DNA"/>
</dbReference>
<evidence type="ECO:0000313" key="1">
    <source>
        <dbReference type="EMBL" id="CAB4830151.1"/>
    </source>
</evidence>
<gene>
    <name evidence="1" type="ORF">UFOPK3167_00926</name>
</gene>
<proteinExistence type="predicted"/>
<organism evidence="1">
    <name type="scientific">freshwater metagenome</name>
    <dbReference type="NCBI Taxonomy" id="449393"/>
    <lineage>
        <taxon>unclassified sequences</taxon>
        <taxon>metagenomes</taxon>
        <taxon>ecological metagenomes</taxon>
    </lineage>
</organism>
<sequence length="316" mass="32250">MKRKLSTAIIASVALASGVFVGGTPAQAAPVASTLILSGASGVFGLAPITINATANNVGNVKFFAGGVAIVGCEAVPTTTVAPFVAKCAWIPAAAGPVALGGTFTPSDAAAFSAVDAAVFNVKVGVPVQGVVSPIHIYVDTVLASGSTGALAPRFGVGCTISSEYIIGQTIVFRVYANNADQGGAVMDTNNTAKAFIEIAGVKDPIAMSYGNHSGVAFWTAVLKTGAAPLYSTLGIISYKITMVAKDTTTMKVLSTKLVPKMLDGKRVIENGRAAYERVSYYRTIALSSALKGPTATWASNFTDTSKLTLYALPKA</sequence>
<name>A0A6J7ABA7_9ZZZZ</name>
<accession>A0A6J7ABA7</accession>
<protein>
    <submittedName>
        <fullName evidence="1">Unannotated protein</fullName>
    </submittedName>
</protein>
<dbReference type="AlphaFoldDB" id="A0A6J7ABA7"/>